<name>A0ABR9G3U7_9GAMM</name>
<keyword evidence="1" id="KW-1277">Toxin-antitoxin system</keyword>
<gene>
    <name evidence="2" type="ORF">EI547_19040</name>
</gene>
<reference evidence="2 3" key="1">
    <citation type="submission" date="2020-07" db="EMBL/GenBank/DDBJ databases">
        <title>Halophilic bacteria isolated from french cheeses.</title>
        <authorList>
            <person name="Kothe C.I."/>
            <person name="Farah-Kraiem B."/>
            <person name="Renault P."/>
            <person name="Dridi B."/>
        </authorList>
    </citation>
    <scope>NUCLEOTIDE SEQUENCE [LARGE SCALE GENOMIC DNA]</scope>
    <source>
        <strain evidence="2 3">FME20</strain>
    </source>
</reference>
<evidence type="ECO:0000256" key="1">
    <source>
        <dbReference type="ARBA" id="ARBA00022649"/>
    </source>
</evidence>
<protein>
    <submittedName>
        <fullName evidence="2">Type II toxin-antitoxin system RelE/ParE family toxin</fullName>
    </submittedName>
</protein>
<proteinExistence type="predicted"/>
<organism evidence="2 3">
    <name type="scientific">Halomonas colorata</name>
    <dbReference type="NCBI Taxonomy" id="2742615"/>
    <lineage>
        <taxon>Bacteria</taxon>
        <taxon>Pseudomonadati</taxon>
        <taxon>Pseudomonadota</taxon>
        <taxon>Gammaproteobacteria</taxon>
        <taxon>Oceanospirillales</taxon>
        <taxon>Halomonadaceae</taxon>
        <taxon>Halomonas</taxon>
    </lineage>
</organism>
<feature type="non-terminal residue" evidence="2">
    <location>
        <position position="107"/>
    </location>
</feature>
<sequence length="107" mass="12220">MKNLRINYASTAVQSFDDLVDFLAKKVGEDKALKIVSNMTKKAERMIDACPIRPPCKDAVLLGLYDYSEIVVDGYRVIFELDKHNHSVNMALLLSNRQSVRAQLERY</sequence>
<evidence type="ECO:0000313" key="2">
    <source>
        <dbReference type="EMBL" id="MBE0465515.1"/>
    </source>
</evidence>
<dbReference type="InterPro" id="IPR035093">
    <property type="entry name" value="RelE/ParE_toxin_dom_sf"/>
</dbReference>
<accession>A0ABR9G3U7</accession>
<dbReference type="RefSeq" id="WP_192539928.1">
    <property type="nucleotide sequence ID" value="NZ_RRZB01000114.1"/>
</dbReference>
<keyword evidence="3" id="KW-1185">Reference proteome</keyword>
<dbReference type="Pfam" id="PF05016">
    <property type="entry name" value="ParE_toxin"/>
    <property type="match status" value="1"/>
</dbReference>
<evidence type="ECO:0000313" key="3">
    <source>
        <dbReference type="Proteomes" id="UP001645038"/>
    </source>
</evidence>
<dbReference type="EMBL" id="RRZB01000114">
    <property type="protein sequence ID" value="MBE0465515.1"/>
    <property type="molecule type" value="Genomic_DNA"/>
</dbReference>
<comment type="caution">
    <text evidence="2">The sequence shown here is derived from an EMBL/GenBank/DDBJ whole genome shotgun (WGS) entry which is preliminary data.</text>
</comment>
<dbReference type="Proteomes" id="UP001645038">
    <property type="component" value="Unassembled WGS sequence"/>
</dbReference>
<dbReference type="InterPro" id="IPR007712">
    <property type="entry name" value="RelE/ParE_toxin"/>
</dbReference>
<dbReference type="Gene3D" id="3.30.2310.20">
    <property type="entry name" value="RelE-like"/>
    <property type="match status" value="1"/>
</dbReference>